<evidence type="ECO:0000313" key="2">
    <source>
        <dbReference type="Proteomes" id="UP000250369"/>
    </source>
</evidence>
<protein>
    <recommendedName>
        <fullName evidence="3">HNH nuclease domain-containing protein</fullName>
    </recommendedName>
</protein>
<comment type="caution">
    <text evidence="1">The sequence shown here is derived from an EMBL/GenBank/DDBJ whole genome shotgun (WGS) entry which is preliminary data.</text>
</comment>
<dbReference type="Gene3D" id="1.10.30.50">
    <property type="match status" value="1"/>
</dbReference>
<evidence type="ECO:0008006" key="3">
    <source>
        <dbReference type="Google" id="ProtNLM"/>
    </source>
</evidence>
<dbReference type="RefSeq" id="WP_113036764.1">
    <property type="nucleotide sequence ID" value="NZ_QMFB01000056.1"/>
</dbReference>
<organism evidence="1 2">
    <name type="scientific">Paenibacillus contaminans</name>
    <dbReference type="NCBI Taxonomy" id="450362"/>
    <lineage>
        <taxon>Bacteria</taxon>
        <taxon>Bacillati</taxon>
        <taxon>Bacillota</taxon>
        <taxon>Bacilli</taxon>
        <taxon>Bacillales</taxon>
        <taxon>Paenibacillaceae</taxon>
        <taxon>Paenibacillus</taxon>
    </lineage>
</organism>
<evidence type="ECO:0000313" key="1">
    <source>
        <dbReference type="EMBL" id="RAV08728.1"/>
    </source>
</evidence>
<gene>
    <name evidence="1" type="ORF">DQG23_40655</name>
</gene>
<reference evidence="1 2" key="1">
    <citation type="journal article" date="2009" name="Int. J. Syst. Evol. Microbiol.">
        <title>Paenibacillus contaminans sp. nov., isolated from a contaminated laboratory plate.</title>
        <authorList>
            <person name="Chou J.H."/>
            <person name="Lee J.H."/>
            <person name="Lin M.C."/>
            <person name="Chang P.S."/>
            <person name="Arun A.B."/>
            <person name="Young C.C."/>
            <person name="Chen W.M."/>
        </authorList>
    </citation>
    <scope>NUCLEOTIDE SEQUENCE [LARGE SCALE GENOMIC DNA]</scope>
    <source>
        <strain evidence="1 2">CKOBP-6</strain>
    </source>
</reference>
<accession>A0A329LMM8</accession>
<keyword evidence="2" id="KW-1185">Reference proteome</keyword>
<name>A0A329LMM8_9BACL</name>
<dbReference type="AlphaFoldDB" id="A0A329LMM8"/>
<dbReference type="EMBL" id="QMFB01000056">
    <property type="protein sequence ID" value="RAV08728.1"/>
    <property type="molecule type" value="Genomic_DNA"/>
</dbReference>
<sequence>MIKLDPANVTRQATEYLNEMMNVIKRNYQVERITPSPAMNPFTGRRVAELFESGGTLDETLLDTLLTGTFSDMTSRYMDLQDYIQTCRLVYYSSFKIHYELDKLRLPKTQRERERFRERYATRYASSWFDQIKAAHPNYMQNDEYFDAFIDAVEANLNTLNEGIGRIVNYSMLPDELRHSIMNRMGVEVCPYCNRQYITHYHDGIKFKTTADLDHFYPKSVFMLLSLSLFNFVPSCHICNSRCKLAKGVEILYPYDRGYMDDALFKYVLTPGGSIDSIVGGNTDFDIEMEISGTGASHRMMQNGVDMFKLEKLYRSHKECVREILYKKQAYSKLHQDDLQDLLELMGLEQLTQHEMNLFQYGYTLDPENFSKRPLSKLAYDVIRQILN</sequence>
<dbReference type="OrthoDB" id="9816185at2"/>
<dbReference type="Proteomes" id="UP000250369">
    <property type="component" value="Unassembled WGS sequence"/>
</dbReference>
<proteinExistence type="predicted"/>